<feature type="compositionally biased region" description="Acidic residues" evidence="1">
    <location>
        <begin position="70"/>
        <end position="80"/>
    </location>
</feature>
<dbReference type="AlphaFoldDB" id="A0AA39C776"/>
<accession>A0AA39C776</accession>
<dbReference type="EMBL" id="JAQQBS010001424">
    <property type="protein sequence ID" value="KAK0159093.1"/>
    <property type="molecule type" value="Genomic_DNA"/>
</dbReference>
<gene>
    <name evidence="2" type="ORF">PV328_010018</name>
</gene>
<feature type="region of interest" description="Disordered" evidence="1">
    <location>
        <begin position="44"/>
        <end position="101"/>
    </location>
</feature>
<feature type="compositionally biased region" description="Gly residues" evidence="1">
    <location>
        <begin position="81"/>
        <end position="92"/>
    </location>
</feature>
<feature type="compositionally biased region" description="Low complexity" evidence="1">
    <location>
        <begin position="44"/>
        <end position="61"/>
    </location>
</feature>
<evidence type="ECO:0000256" key="1">
    <source>
        <dbReference type="SAM" id="MobiDB-lite"/>
    </source>
</evidence>
<protein>
    <submittedName>
        <fullName evidence="2">Uncharacterized protein</fullName>
    </submittedName>
</protein>
<organism evidence="2 3">
    <name type="scientific">Microctonus aethiopoides</name>
    <dbReference type="NCBI Taxonomy" id="144406"/>
    <lineage>
        <taxon>Eukaryota</taxon>
        <taxon>Metazoa</taxon>
        <taxon>Ecdysozoa</taxon>
        <taxon>Arthropoda</taxon>
        <taxon>Hexapoda</taxon>
        <taxon>Insecta</taxon>
        <taxon>Pterygota</taxon>
        <taxon>Neoptera</taxon>
        <taxon>Endopterygota</taxon>
        <taxon>Hymenoptera</taxon>
        <taxon>Apocrita</taxon>
        <taxon>Ichneumonoidea</taxon>
        <taxon>Braconidae</taxon>
        <taxon>Euphorinae</taxon>
        <taxon>Microctonus</taxon>
    </lineage>
</organism>
<keyword evidence="3" id="KW-1185">Reference proteome</keyword>
<reference evidence="2" key="1">
    <citation type="journal article" date="2023" name="bioRxiv">
        <title>Scaffold-level genome assemblies of two parasitoid biocontrol wasps reveal the parthenogenesis mechanism and an associated novel virus.</title>
        <authorList>
            <person name="Inwood S."/>
            <person name="Skelly J."/>
            <person name="Guhlin J."/>
            <person name="Harrop T."/>
            <person name="Goldson S."/>
            <person name="Dearden P."/>
        </authorList>
    </citation>
    <scope>NUCLEOTIDE SEQUENCE</scope>
    <source>
        <strain evidence="2">Irish</strain>
        <tissue evidence="2">Whole body</tissue>
    </source>
</reference>
<comment type="caution">
    <text evidence="2">The sequence shown here is derived from an EMBL/GenBank/DDBJ whole genome shotgun (WGS) entry which is preliminary data.</text>
</comment>
<proteinExistence type="predicted"/>
<dbReference type="Proteomes" id="UP001168990">
    <property type="component" value="Unassembled WGS sequence"/>
</dbReference>
<name>A0AA39C776_9HYME</name>
<sequence length="115" mass="12234">MSIFLPSYHQQVTDLLTSKMLRIITMGLSSAIVARGICLNLFHSPSSSSSSSNSSSRNSSNITLAMTEYEHEEEEEDDDGGGSGGGGGGGGGKKARRRGRELKGKLCKKVIQELL</sequence>
<evidence type="ECO:0000313" key="3">
    <source>
        <dbReference type="Proteomes" id="UP001168990"/>
    </source>
</evidence>
<evidence type="ECO:0000313" key="2">
    <source>
        <dbReference type="EMBL" id="KAK0159093.1"/>
    </source>
</evidence>
<reference evidence="2" key="2">
    <citation type="submission" date="2023-03" db="EMBL/GenBank/DDBJ databases">
        <authorList>
            <person name="Inwood S.N."/>
            <person name="Skelly J.G."/>
            <person name="Guhlin J."/>
            <person name="Harrop T.W.R."/>
            <person name="Goldson S.G."/>
            <person name="Dearden P.K."/>
        </authorList>
    </citation>
    <scope>NUCLEOTIDE SEQUENCE</scope>
    <source>
        <strain evidence="2">Irish</strain>
        <tissue evidence="2">Whole body</tissue>
    </source>
</reference>